<evidence type="ECO:0000313" key="3">
    <source>
        <dbReference type="Proteomes" id="UP000000376"/>
    </source>
</evidence>
<feature type="transmembrane region" description="Helical" evidence="1">
    <location>
        <begin position="54"/>
        <end position="77"/>
    </location>
</feature>
<dbReference type="KEGG" id="ahe:Arch_0515"/>
<evidence type="ECO:0000313" key="2">
    <source>
        <dbReference type="EMBL" id="ADH92258.1"/>
    </source>
</evidence>
<organism evidence="2 3">
    <name type="scientific">Arcanobacterium haemolyticum (strain ATCC 9345 / DSM 20595 / CCM 5947 / CCUG 17215 / LMG 16163 / NBRC 15585 / NCTC 8452 / 11018)</name>
    <dbReference type="NCBI Taxonomy" id="644284"/>
    <lineage>
        <taxon>Bacteria</taxon>
        <taxon>Bacillati</taxon>
        <taxon>Actinomycetota</taxon>
        <taxon>Actinomycetes</taxon>
        <taxon>Actinomycetales</taxon>
        <taxon>Actinomycetaceae</taxon>
        <taxon>Arcanobacterium</taxon>
    </lineage>
</organism>
<reference evidence="2 3" key="1">
    <citation type="journal article" date="2010" name="Stand. Genomic Sci.">
        <title>Complete genome sequence of Arcanobacterium haemolyticum type strain (11018).</title>
        <authorList>
            <person name="Yasawong M."/>
            <person name="Teshima H."/>
            <person name="Lapidus A."/>
            <person name="Nolan M."/>
            <person name="Lucas S."/>
            <person name="Glavina Del Rio T."/>
            <person name="Tice H."/>
            <person name="Cheng J."/>
            <person name="Bruce D."/>
            <person name="Detter C."/>
            <person name="Tapia R."/>
            <person name="Han C."/>
            <person name="Goodwin L."/>
            <person name="Pitluck S."/>
            <person name="Liolios K."/>
            <person name="Ivanova N."/>
            <person name="Mavromatis K."/>
            <person name="Mikhailova N."/>
            <person name="Pati A."/>
            <person name="Chen A."/>
            <person name="Palaniappan K."/>
            <person name="Land M."/>
            <person name="Hauser L."/>
            <person name="Chang Y."/>
            <person name="Jeffries C."/>
            <person name="Rohde M."/>
            <person name="Sikorski J."/>
            <person name="Pukall R."/>
            <person name="Goker M."/>
            <person name="Woyke T."/>
            <person name="Bristow J."/>
            <person name="Eisen J."/>
            <person name="Markowitz V."/>
            <person name="Hugenholtz P."/>
            <person name="Kyrpides N."/>
            <person name="Klenk H."/>
        </authorList>
    </citation>
    <scope>NUCLEOTIDE SEQUENCE [LARGE SCALE GENOMIC DNA]</scope>
    <source>
        <strain evidence="3">ATCC 9345 / DSM 20595 / CCUG 17215 / LMG 16163 / NBRC 15585 / NCTC 8452 / 11018</strain>
    </source>
</reference>
<feature type="transmembrane region" description="Helical" evidence="1">
    <location>
        <begin position="89"/>
        <end position="109"/>
    </location>
</feature>
<keyword evidence="1" id="KW-0472">Membrane</keyword>
<dbReference type="HOGENOM" id="CLU_1324200_0_0_11"/>
<protein>
    <submittedName>
        <fullName evidence="2">Uncharacterized protein</fullName>
    </submittedName>
</protein>
<name>D7BMV9_ARCHD</name>
<proteinExistence type="predicted"/>
<dbReference type="STRING" id="644284.Arch_0515"/>
<keyword evidence="3" id="KW-1185">Reference proteome</keyword>
<keyword evidence="1" id="KW-0812">Transmembrane</keyword>
<gene>
    <name evidence="2" type="ordered locus">Arch_0515</name>
</gene>
<sequence length="207" mass="22989">MRTNRTYSNRNAVRLCFLLASLLGLLMFVAQVYYSKGGVVRGAPILLIGKPVNILLLPAAIYLVVSVLALILLITTLKQTNSDIKKRRVKAILMVAFLTGTAAFAGTVINMDSYGIVPSKQDDTNCRVIYSWGNSSMHHRFGRFYTMSNNFHLGVKTPYSWSAKGSGKIHDTAWEVRWESGYGTLHTYSSIGIDPDTDIPARFTCDE</sequence>
<dbReference type="Proteomes" id="UP000000376">
    <property type="component" value="Chromosome"/>
</dbReference>
<dbReference type="EMBL" id="CP002045">
    <property type="protein sequence ID" value="ADH92258.1"/>
    <property type="molecule type" value="Genomic_DNA"/>
</dbReference>
<feature type="transmembrane region" description="Helical" evidence="1">
    <location>
        <begin position="12"/>
        <end position="34"/>
    </location>
</feature>
<evidence type="ECO:0000256" key="1">
    <source>
        <dbReference type="SAM" id="Phobius"/>
    </source>
</evidence>
<accession>D7BMV9</accession>
<dbReference type="AlphaFoldDB" id="D7BMV9"/>
<keyword evidence="1" id="KW-1133">Transmembrane helix</keyword>